<dbReference type="SUPFAM" id="SSF103247">
    <property type="entry name" value="TT1751-like"/>
    <property type="match status" value="1"/>
</dbReference>
<dbReference type="Proteomes" id="UP000015502">
    <property type="component" value="Chromosome"/>
</dbReference>
<feature type="region of interest" description="Disordered" evidence="1">
    <location>
        <begin position="1"/>
        <end position="34"/>
    </location>
</feature>
<sequence length="173" mass="19657">MKKTRGDSNERENERKNERRLQRPWKGYESMGGKHAREMHGMGEMEKGYTYTKMVGEGFDETVAKVREELKKASFGVLSEIRVDKLFKEKLNLDMEPYVILGACNPEFSSQLVEIDPNSGSFLPCNILVYVKEGKTHVSLTLPTIAMSVAGNEELIEVATKVEEILRDVVNRV</sequence>
<dbReference type="Pfam" id="PF03625">
    <property type="entry name" value="DUF302"/>
    <property type="match status" value="1"/>
</dbReference>
<accession>S6A4L0</accession>
<dbReference type="KEGG" id="tlt:OCC_14125"/>
<name>S6A4L0_THELN</name>
<evidence type="ECO:0000313" key="4">
    <source>
        <dbReference type="Proteomes" id="UP000015502"/>
    </source>
</evidence>
<dbReference type="PANTHER" id="PTHR38342:SF1">
    <property type="entry name" value="SLR5037 PROTEIN"/>
    <property type="match status" value="1"/>
</dbReference>
<dbReference type="PANTHER" id="PTHR38342">
    <property type="entry name" value="SLR5037 PROTEIN"/>
    <property type="match status" value="1"/>
</dbReference>
<dbReference type="AlphaFoldDB" id="S6A4L0"/>
<evidence type="ECO:0000256" key="1">
    <source>
        <dbReference type="SAM" id="MobiDB-lite"/>
    </source>
</evidence>
<feature type="domain" description="DUF302" evidence="2">
    <location>
        <begin position="83"/>
        <end position="142"/>
    </location>
</feature>
<reference evidence="3 4" key="1">
    <citation type="journal article" date="2012" name="J. Bacteriol.">
        <title>Genome sequence of the model hyperthermophilic archaeon Thermococcus litoralis NS-C.</title>
        <authorList>
            <person name="Gardner A.F."/>
            <person name="Kumar S."/>
            <person name="Perler F.B."/>
        </authorList>
    </citation>
    <scope>NUCLEOTIDE SEQUENCE [LARGE SCALE GENOMIC DNA]</scope>
    <source>
        <strain evidence="4">ATCC 51850 / DSM 5473 / JCM 8560 / NS-C</strain>
    </source>
</reference>
<dbReference type="InterPro" id="IPR005180">
    <property type="entry name" value="DUF302"/>
</dbReference>
<dbReference type="InterPro" id="IPR035923">
    <property type="entry name" value="TT1751-like_sf"/>
</dbReference>
<gene>
    <name evidence="3" type="ORF">OCC_14125</name>
</gene>
<dbReference type="CDD" id="cd14797">
    <property type="entry name" value="DUF302"/>
    <property type="match status" value="1"/>
</dbReference>
<evidence type="ECO:0000313" key="3">
    <source>
        <dbReference type="EMBL" id="AGT34307.1"/>
    </source>
</evidence>
<protein>
    <recommendedName>
        <fullName evidence="2">DUF302 domain-containing protein</fullName>
    </recommendedName>
</protein>
<dbReference type="HOGENOM" id="CLU_126998_1_1_2"/>
<proteinExistence type="predicted"/>
<feature type="compositionally biased region" description="Basic and acidic residues" evidence="1">
    <location>
        <begin position="1"/>
        <end position="21"/>
    </location>
</feature>
<organism evidence="3 4">
    <name type="scientific">Thermococcus litoralis (strain ATCC 51850 / DSM 5473 / JCM 8560 / NS-C)</name>
    <dbReference type="NCBI Taxonomy" id="523849"/>
    <lineage>
        <taxon>Archaea</taxon>
        <taxon>Methanobacteriati</taxon>
        <taxon>Methanobacteriota</taxon>
        <taxon>Thermococci</taxon>
        <taxon>Thermococcales</taxon>
        <taxon>Thermococcaceae</taxon>
        <taxon>Thermococcus</taxon>
    </lineage>
</organism>
<dbReference type="EMBL" id="CP006670">
    <property type="protein sequence ID" value="AGT34307.1"/>
    <property type="molecule type" value="Genomic_DNA"/>
</dbReference>
<keyword evidence="4" id="KW-1185">Reference proteome</keyword>
<evidence type="ECO:0000259" key="2">
    <source>
        <dbReference type="Pfam" id="PF03625"/>
    </source>
</evidence>
<dbReference type="PaxDb" id="523849-OCC_14125"/>
<dbReference type="Gene3D" id="3.30.310.70">
    <property type="entry name" value="TT1751-like domain"/>
    <property type="match status" value="1"/>
</dbReference>